<feature type="region of interest" description="Disordered" evidence="1">
    <location>
        <begin position="44"/>
        <end position="149"/>
    </location>
</feature>
<feature type="signal peptide" evidence="2">
    <location>
        <begin position="1"/>
        <end position="19"/>
    </location>
</feature>
<evidence type="ECO:0000256" key="1">
    <source>
        <dbReference type="SAM" id="MobiDB-lite"/>
    </source>
</evidence>
<evidence type="ECO:0000256" key="2">
    <source>
        <dbReference type="SAM" id="SignalP"/>
    </source>
</evidence>
<organism evidence="3 4">
    <name type="scientific">Geodia barretti</name>
    <name type="common">Barrett's horny sponge</name>
    <dbReference type="NCBI Taxonomy" id="519541"/>
    <lineage>
        <taxon>Eukaryota</taxon>
        <taxon>Metazoa</taxon>
        <taxon>Porifera</taxon>
        <taxon>Demospongiae</taxon>
        <taxon>Heteroscleromorpha</taxon>
        <taxon>Tetractinellida</taxon>
        <taxon>Astrophorina</taxon>
        <taxon>Geodiidae</taxon>
        <taxon>Geodia</taxon>
    </lineage>
</organism>
<proteinExistence type="predicted"/>
<protein>
    <recommendedName>
        <fullName evidence="5">Secreted protein</fullName>
    </recommendedName>
</protein>
<feature type="compositionally biased region" description="Polar residues" evidence="1">
    <location>
        <begin position="107"/>
        <end position="116"/>
    </location>
</feature>
<evidence type="ECO:0000313" key="3">
    <source>
        <dbReference type="EMBL" id="CAI8036918.1"/>
    </source>
</evidence>
<evidence type="ECO:0000313" key="4">
    <source>
        <dbReference type="Proteomes" id="UP001174909"/>
    </source>
</evidence>
<reference evidence="3" key="1">
    <citation type="submission" date="2023-03" db="EMBL/GenBank/DDBJ databases">
        <authorList>
            <person name="Steffen K."/>
            <person name="Cardenas P."/>
        </authorList>
    </citation>
    <scope>NUCLEOTIDE SEQUENCE</scope>
</reference>
<dbReference type="EMBL" id="CASHTH010002907">
    <property type="protein sequence ID" value="CAI8036918.1"/>
    <property type="molecule type" value="Genomic_DNA"/>
</dbReference>
<feature type="compositionally biased region" description="Polar residues" evidence="1">
    <location>
        <begin position="136"/>
        <end position="149"/>
    </location>
</feature>
<dbReference type="Proteomes" id="UP001174909">
    <property type="component" value="Unassembled WGS sequence"/>
</dbReference>
<keyword evidence="4" id="KW-1185">Reference proteome</keyword>
<gene>
    <name evidence="3" type="ORF">GBAR_LOCUS20681</name>
</gene>
<dbReference type="AlphaFoldDB" id="A0AA35SX04"/>
<feature type="compositionally biased region" description="Basic and acidic residues" evidence="1">
    <location>
        <begin position="92"/>
        <end position="104"/>
    </location>
</feature>
<keyword evidence="2" id="KW-0732">Signal</keyword>
<comment type="caution">
    <text evidence="3">The sequence shown here is derived from an EMBL/GenBank/DDBJ whole genome shotgun (WGS) entry which is preliminary data.</text>
</comment>
<name>A0AA35SX04_GEOBA</name>
<accession>A0AA35SX04</accession>
<evidence type="ECO:0008006" key="5">
    <source>
        <dbReference type="Google" id="ProtNLM"/>
    </source>
</evidence>
<feature type="chain" id="PRO_5041212767" description="Secreted protein" evidence="2">
    <location>
        <begin position="20"/>
        <end position="221"/>
    </location>
</feature>
<sequence length="221" mass="24123">MLRAAVLIIPLDVMATCSCKSCCVWLCGLCCWCCRRHRAKRETSPLLTSGAGGEMSRLRVTASPDGRSETQTVEVKVRSREEEDEVATPKVSADKEKRRSREVSPRNPATSTTFVRGSSGRLSWRMVPHSKRAGSAVSSEDTAQTTTSTKVVAQEMEVSEVKIDLVAMATDTPPPPPKAYRLTQTFEDESEEGVDEEVQSEIVHTSSFSFAARDGGLVGTH</sequence>